<protein>
    <recommendedName>
        <fullName evidence="3">Up-regulated during septation protein 1 domain-containing protein</fullName>
    </recommendedName>
</protein>
<feature type="coiled-coil region" evidence="1">
    <location>
        <begin position="364"/>
        <end position="468"/>
    </location>
</feature>
<feature type="compositionally biased region" description="Low complexity" evidence="2">
    <location>
        <begin position="61"/>
        <end position="74"/>
    </location>
</feature>
<keyword evidence="1" id="KW-0175">Coiled coil</keyword>
<gene>
    <name evidence="4" type="ORF">A7U60_g7698</name>
</gene>
<feature type="compositionally biased region" description="Polar residues" evidence="2">
    <location>
        <begin position="19"/>
        <end position="31"/>
    </location>
</feature>
<dbReference type="Pfam" id="PF15456">
    <property type="entry name" value="Uds1"/>
    <property type="match status" value="1"/>
</dbReference>
<evidence type="ECO:0000259" key="3">
    <source>
        <dbReference type="Pfam" id="PF15456"/>
    </source>
</evidence>
<organism evidence="4 5">
    <name type="scientific">Sanghuangporus baumii</name>
    <name type="common">Phellinus baumii</name>
    <dbReference type="NCBI Taxonomy" id="108892"/>
    <lineage>
        <taxon>Eukaryota</taxon>
        <taxon>Fungi</taxon>
        <taxon>Dikarya</taxon>
        <taxon>Basidiomycota</taxon>
        <taxon>Agaricomycotina</taxon>
        <taxon>Agaricomycetes</taxon>
        <taxon>Hymenochaetales</taxon>
        <taxon>Hymenochaetaceae</taxon>
        <taxon>Sanghuangporus</taxon>
    </lineage>
</organism>
<sequence length="867" mass="96553">MNGVRRLLGGAGQRPQSPPTSGSSEAEQSKLYTITPLSISSKPLWKPDLLANEAPNGRPDSTSTSTVSGSASYTNGVTLAKTHNGRQNSTSSVFRPPSIASSASSYRKSVPGSPGSSPTSAVRSFNIFSGPSSPSRPMLNRIAQLKPWKRASGPVDTRDELLMSLLASEAIVDSRDCDILHSEDVEELKKVYTSFHSIGAVCLTEYSQQELQVLETRLQAMQKKLKLETKIRDAAALLAKMNSGNEDISKRAAEKLEAANRKVETAQTDLWRLLERSNEINKKLLEHRAGVLSLSLKSLETKLASDSEDSGYGTSLRNTQMSPTSSETSYSSSRTKFEGAHLFAGHENALLPLSPRKPPSAAEVAFLEERVKETTSRLRVANDAQTEARREAAMLRVELQSLETSMALELQSAEDKIASLRSEVERDARLEQQLRELSESQQAWTREREEKQSEIERLQRNLEVMEQRTGDFVGAEQRTAELESALDALRTVMHSHDLHLPTVVSPAQVIVYLDTYLADVRSRIDAHRRQRDEWEALRHELEEDVRTSLDKRELLSRELEEARKEREEISEKAHSLEARIKAMTNMEPVKQISYDDCPPDVKDFIQTLIPVWNALPSLELRASKFGLRSKSTNSTPGSPSISLSELDVRLLKTLYDGRPSYQVVDTSNQFTVEAFAARVQALVQDDRALIERLVRFAHAHELLKQNADRAQKIAQDSTVALETYQKQVKALEERNMTLSSSINALQGEIVELQESIGNFTSEKRELEAQAAEQAETCRQLTEANNMLSARALSLAEEVASAPEAIRNQLEKQLSDCRSELQKAEVEIHAMRTAEASQNLALMDELNTMQGENENLRAQLRAAQAAKK</sequence>
<feature type="domain" description="Up-regulated during septation protein 1" evidence="3">
    <location>
        <begin position="208"/>
        <end position="294"/>
    </location>
</feature>
<feature type="region of interest" description="Disordered" evidence="2">
    <location>
        <begin position="1"/>
        <end position="31"/>
    </location>
</feature>
<dbReference type="AlphaFoldDB" id="A0A9Q5HSW0"/>
<evidence type="ECO:0000313" key="4">
    <source>
        <dbReference type="EMBL" id="OCB85388.1"/>
    </source>
</evidence>
<feature type="region of interest" description="Disordered" evidence="2">
    <location>
        <begin position="44"/>
        <end position="121"/>
    </location>
</feature>
<keyword evidence="5" id="KW-1185">Reference proteome</keyword>
<feature type="coiled-coil region" evidence="1">
    <location>
        <begin position="517"/>
        <end position="586"/>
    </location>
</feature>
<dbReference type="InterPro" id="IPR029191">
    <property type="entry name" value="Uds1"/>
</dbReference>
<comment type="caution">
    <text evidence="4">The sequence shown here is derived from an EMBL/GenBank/DDBJ whole genome shotgun (WGS) entry which is preliminary data.</text>
</comment>
<dbReference type="EMBL" id="LNZH02000210">
    <property type="protein sequence ID" value="OCB85388.1"/>
    <property type="molecule type" value="Genomic_DNA"/>
</dbReference>
<feature type="compositionally biased region" description="Low complexity" evidence="2">
    <location>
        <begin position="96"/>
        <end position="118"/>
    </location>
</feature>
<dbReference type="Proteomes" id="UP000757232">
    <property type="component" value="Unassembled WGS sequence"/>
</dbReference>
<feature type="coiled-coil region" evidence="1">
    <location>
        <begin position="714"/>
        <end position="865"/>
    </location>
</feature>
<feature type="coiled-coil region" evidence="1">
    <location>
        <begin position="211"/>
        <end position="276"/>
    </location>
</feature>
<feature type="region of interest" description="Disordered" evidence="2">
    <location>
        <begin position="305"/>
        <end position="331"/>
    </location>
</feature>
<evidence type="ECO:0000256" key="1">
    <source>
        <dbReference type="SAM" id="Coils"/>
    </source>
</evidence>
<dbReference type="OrthoDB" id="5569911at2759"/>
<feature type="compositionally biased region" description="Low complexity" evidence="2">
    <location>
        <begin position="322"/>
        <end position="331"/>
    </location>
</feature>
<evidence type="ECO:0000256" key="2">
    <source>
        <dbReference type="SAM" id="MobiDB-lite"/>
    </source>
</evidence>
<proteinExistence type="predicted"/>
<reference evidence="4" key="1">
    <citation type="submission" date="2016-06" db="EMBL/GenBank/DDBJ databases">
        <title>Draft Genome sequence of the fungus Inonotus baumii.</title>
        <authorList>
            <person name="Zhu H."/>
            <person name="Lin W."/>
        </authorList>
    </citation>
    <scope>NUCLEOTIDE SEQUENCE</scope>
    <source>
        <strain evidence="4">821</strain>
    </source>
</reference>
<dbReference type="PANTHER" id="PTHR18937">
    <property type="entry name" value="STRUCTURAL MAINTENANCE OF CHROMOSOMES SMC FAMILY MEMBER"/>
    <property type="match status" value="1"/>
</dbReference>
<name>A0A9Q5HSW0_SANBA</name>
<feature type="compositionally biased region" description="Polar residues" evidence="2">
    <location>
        <begin position="312"/>
        <end position="321"/>
    </location>
</feature>
<accession>A0A9Q5HSW0</accession>
<evidence type="ECO:0000313" key="5">
    <source>
        <dbReference type="Proteomes" id="UP000757232"/>
    </source>
</evidence>